<protein>
    <submittedName>
        <fullName evidence="1">Uncharacterized protein</fullName>
    </submittedName>
</protein>
<evidence type="ECO:0000313" key="1">
    <source>
        <dbReference type="EMBL" id="SPP66596.1"/>
    </source>
</evidence>
<dbReference type="AlphaFoldDB" id="A0A330L9H1"/>
<gene>
    <name evidence="1" type="ORF">NITLEN_80020</name>
</gene>
<organism evidence="1 2">
    <name type="scientific">Nitrospira lenta</name>
    <dbReference type="NCBI Taxonomy" id="1436998"/>
    <lineage>
        <taxon>Bacteria</taxon>
        <taxon>Pseudomonadati</taxon>
        <taxon>Nitrospirota</taxon>
        <taxon>Nitrospiria</taxon>
        <taxon>Nitrospirales</taxon>
        <taxon>Nitrospiraceae</taxon>
        <taxon>Nitrospira</taxon>
    </lineage>
</organism>
<dbReference type="Proteomes" id="UP000248168">
    <property type="component" value="Unassembled WGS sequence"/>
</dbReference>
<keyword evidence="2" id="KW-1185">Reference proteome</keyword>
<reference evidence="2" key="1">
    <citation type="submission" date="2018-04" db="EMBL/GenBank/DDBJ databases">
        <authorList>
            <person name="Lucker S."/>
            <person name="Sakoula D."/>
        </authorList>
    </citation>
    <scope>NUCLEOTIDE SEQUENCE [LARGE SCALE GENOMIC DNA]</scope>
</reference>
<name>A0A330L9H1_9BACT</name>
<proteinExistence type="predicted"/>
<accession>A0A330L9H1</accession>
<sequence>MDFSARGVDQLSDKVGIQAVERLHRERLNFIVDDRAADLAQAAEDAFNNDLVAFMNLGLAQADHLERSGLVFQEKPVGRLPLAVGGELHVRDGPAYHDVLMIVLLRVCQQLGDFKQTCRRGDRRRADGADRQGC</sequence>
<evidence type="ECO:0000313" key="2">
    <source>
        <dbReference type="Proteomes" id="UP000248168"/>
    </source>
</evidence>
<dbReference type="EMBL" id="OUNR01000021">
    <property type="protein sequence ID" value="SPP66596.1"/>
    <property type="molecule type" value="Genomic_DNA"/>
</dbReference>
<dbReference type="InParanoid" id="A0A330L9H1"/>